<dbReference type="Proteomes" id="UP000321773">
    <property type="component" value="Unassembled WGS sequence"/>
</dbReference>
<reference evidence="2 3" key="1">
    <citation type="submission" date="2016-10" db="EMBL/GenBank/DDBJ databases">
        <authorList>
            <person name="de Groot N.N."/>
        </authorList>
    </citation>
    <scope>NUCLEOTIDE SEQUENCE [LARGE SCALE GENOMIC DNA]</scope>
    <source>
        <strain evidence="2 3">DSM 17074</strain>
    </source>
</reference>
<proteinExistence type="predicted"/>
<evidence type="ECO:0000313" key="4">
    <source>
        <dbReference type="Proteomes" id="UP000321773"/>
    </source>
</evidence>
<evidence type="ECO:0000313" key="2">
    <source>
        <dbReference type="EMBL" id="SFT04348.1"/>
    </source>
</evidence>
<dbReference type="AlphaFoldDB" id="A0A1I6USA7"/>
<gene>
    <name evidence="1" type="ORF">HMI01_25090</name>
    <name evidence="2" type="ORF">SAMN05421668_13226</name>
</gene>
<accession>A0A1I6USA7</accession>
<evidence type="ECO:0000313" key="3">
    <source>
        <dbReference type="Proteomes" id="UP000199139"/>
    </source>
</evidence>
<reference evidence="1 4" key="2">
    <citation type="submission" date="2019-07" db="EMBL/GenBank/DDBJ databases">
        <title>Whole genome shotgun sequence of Halolactibacillus miurensis NBRC 100873.</title>
        <authorList>
            <person name="Hosoyama A."/>
            <person name="Uohara A."/>
            <person name="Ohji S."/>
            <person name="Ichikawa N."/>
        </authorList>
    </citation>
    <scope>NUCLEOTIDE SEQUENCE [LARGE SCALE GENOMIC DNA]</scope>
    <source>
        <strain evidence="1 4">NBRC 100873</strain>
    </source>
</reference>
<dbReference type="RefSeq" id="WP_062323155.1">
    <property type="nucleotide sequence ID" value="NZ_BJWJ01000037.1"/>
</dbReference>
<dbReference type="OrthoDB" id="2973620at2"/>
<dbReference type="STRING" id="306541.SAMN05421668_13226"/>
<dbReference type="EMBL" id="BJWJ01000037">
    <property type="protein sequence ID" value="GEM05521.1"/>
    <property type="molecule type" value="Genomic_DNA"/>
</dbReference>
<dbReference type="Proteomes" id="UP000199139">
    <property type="component" value="Unassembled WGS sequence"/>
</dbReference>
<dbReference type="EMBL" id="FPAI01000032">
    <property type="protein sequence ID" value="SFT04348.1"/>
    <property type="molecule type" value="Genomic_DNA"/>
</dbReference>
<protein>
    <submittedName>
        <fullName evidence="2">Uncharacterized protein</fullName>
    </submittedName>
</protein>
<sequence>MNNFMSYINYQLILEYAKNNDQREYYLQRRLIEPFIKSIVPELYIEDISVIRQSANTNRHNRTKYCGLNNEEKNTPPDLLIVKEWNYYNVENKLDYRGVIEVKSPFSKQDYYYEITDKNKDERLYPYEFKEYDELIKSKISWYLTATENDRVILTDGLQWDFFEKNNIDLNCNELMPIKRFKLVSLINEEKTDSKLNTSGEKMKKIKTTWEWFEDDRVYNELVKYIFNFLENKIFKKAYEIN</sequence>
<organism evidence="2 3">
    <name type="scientific">Halolactibacillus miurensis</name>
    <dbReference type="NCBI Taxonomy" id="306541"/>
    <lineage>
        <taxon>Bacteria</taxon>
        <taxon>Bacillati</taxon>
        <taxon>Bacillota</taxon>
        <taxon>Bacilli</taxon>
        <taxon>Bacillales</taxon>
        <taxon>Bacillaceae</taxon>
        <taxon>Halolactibacillus</taxon>
    </lineage>
</organism>
<keyword evidence="4" id="KW-1185">Reference proteome</keyword>
<name>A0A1I6USA7_9BACI</name>
<evidence type="ECO:0000313" key="1">
    <source>
        <dbReference type="EMBL" id="GEM05521.1"/>
    </source>
</evidence>